<keyword evidence="1" id="KW-1133">Transmembrane helix</keyword>
<reference evidence="2" key="1">
    <citation type="submission" date="2020-06" db="EMBL/GenBank/DDBJ databases">
        <authorList>
            <consortium name="Plant Systems Biology data submission"/>
        </authorList>
    </citation>
    <scope>NUCLEOTIDE SEQUENCE</scope>
    <source>
        <strain evidence="2">D6</strain>
    </source>
</reference>
<organism evidence="2 3">
    <name type="scientific">Seminavis robusta</name>
    <dbReference type="NCBI Taxonomy" id="568900"/>
    <lineage>
        <taxon>Eukaryota</taxon>
        <taxon>Sar</taxon>
        <taxon>Stramenopiles</taxon>
        <taxon>Ochrophyta</taxon>
        <taxon>Bacillariophyta</taxon>
        <taxon>Bacillariophyceae</taxon>
        <taxon>Bacillariophycidae</taxon>
        <taxon>Naviculales</taxon>
        <taxon>Naviculaceae</taxon>
        <taxon>Seminavis</taxon>
    </lineage>
</organism>
<proteinExistence type="predicted"/>
<keyword evidence="1" id="KW-0812">Transmembrane</keyword>
<sequence length="866" mass="98159">MAQNSESSSGGSKITVKKTTIRRKVIKKSTTTTKYHNAPLEIPFSLVLLMTTVVAIFTSASWLIPGILVKIHDDHFQSYLQSLVWKKEELWKVDNGIGGIKRSPWQHDWFPCQMASSKEEPIVKPFHPLTNGFPKTAEQALDAVLYHGATVLPQVMPHQLAESLRDYVLEHNEHLTAMDNIPVLVQNKRRSFGLNLREDPRIATALQAVASHNVLTQTLEKLLGPNVAIVELSTITAMPGASAQPFHPDTNPNTMIYERQLTQVFTVLIPLQDTTFEMGATWICPGTHRCKPPHGYCEKHGVSVATVNDTDTTRQYWRAGDALVYSSDVHHRGGSHIDREAPPRTALILSVTSRPQLPFRVLPPGPVFGIRWDHWGLTWKQLQKRELLDEFIQKTENELFNFLRAFGIYTLEDDDGWSFAHSVSFRMMNDLMGWRFMDLEAFHKANISPFLTSLPWFLQGRIEEGDGNLCSWQRYLTDIARNFRNVAIILNLGIVLWVAGQMVQSANEEASQHRTKRGASETKLASMGFCLVYVTCCLVGFLGWSNASSHLAEVFGKRNILITQLNQDQMLDLDETSLQRHLDRTVATKHRDVFLDNRSSPNSDSELSRQYLQYHPGNIAWNSAVADYAPLWLVYHGLPMAFRQALLDLNILSDPGSDNGWLRLVRRNEWGSWEDLDINDVRRETQDAIIHWWSHPNLPQKWGPPLVQDSNVCKRSSQQSATSICNMNAGKELLVNKILPHVTATMPPSPLSTSSARKNALTVTAKKHPTKTLPTKPEADNRLAINDKVEARYQRGSKWLAGTVTQLYEMGDDLYYDVQFDIGWFHQMLPLQFVRRLRTMDSAKGRALEHTAMTKSSLNARPQKKS</sequence>
<dbReference type="Pfam" id="PF05721">
    <property type="entry name" value="PhyH"/>
    <property type="match status" value="1"/>
</dbReference>
<dbReference type="AlphaFoldDB" id="A0A9N8HIX6"/>
<protein>
    <submittedName>
        <fullName evidence="2">Uncharacterized protein</fullName>
    </submittedName>
</protein>
<dbReference type="OrthoDB" id="43557at2759"/>
<dbReference type="EMBL" id="CAICTM010000725">
    <property type="protein sequence ID" value="CAB9515606.1"/>
    <property type="molecule type" value="Genomic_DNA"/>
</dbReference>
<dbReference type="InterPro" id="IPR008775">
    <property type="entry name" value="Phytyl_CoA_dOase-like"/>
</dbReference>
<keyword evidence="1" id="KW-0472">Membrane</keyword>
<accession>A0A9N8HIX6</accession>
<dbReference type="Proteomes" id="UP001153069">
    <property type="component" value="Unassembled WGS sequence"/>
</dbReference>
<evidence type="ECO:0000256" key="1">
    <source>
        <dbReference type="SAM" id="Phobius"/>
    </source>
</evidence>
<dbReference type="InterPro" id="IPR051961">
    <property type="entry name" value="Fungal_Metabolite_Diox"/>
</dbReference>
<comment type="caution">
    <text evidence="2">The sequence shown here is derived from an EMBL/GenBank/DDBJ whole genome shotgun (WGS) entry which is preliminary data.</text>
</comment>
<dbReference type="PANTHER" id="PTHR37563:SF2">
    <property type="entry name" value="PHYTANOYL-COA DIOXYGENASE FAMILY PROTEIN (AFU_ORTHOLOGUE AFUA_2G03330)"/>
    <property type="match status" value="1"/>
</dbReference>
<dbReference type="Gene3D" id="2.60.120.620">
    <property type="entry name" value="q2cbj1_9rhob like domain"/>
    <property type="match status" value="1"/>
</dbReference>
<name>A0A9N8HIX6_9STRA</name>
<gene>
    <name evidence="2" type="ORF">SEMRO_726_G193530.1</name>
</gene>
<keyword evidence="3" id="KW-1185">Reference proteome</keyword>
<dbReference type="PANTHER" id="PTHR37563">
    <property type="entry name" value="PHYTANOYL-COA DIOXYGENASE FAMILY PROTEIN (AFU_ORTHOLOGUE AFUA_2G03330)"/>
    <property type="match status" value="1"/>
</dbReference>
<dbReference type="SUPFAM" id="SSF51197">
    <property type="entry name" value="Clavaminate synthase-like"/>
    <property type="match status" value="1"/>
</dbReference>
<feature type="transmembrane region" description="Helical" evidence="1">
    <location>
        <begin position="44"/>
        <end position="64"/>
    </location>
</feature>
<evidence type="ECO:0000313" key="2">
    <source>
        <dbReference type="EMBL" id="CAB9515606.1"/>
    </source>
</evidence>
<evidence type="ECO:0000313" key="3">
    <source>
        <dbReference type="Proteomes" id="UP001153069"/>
    </source>
</evidence>